<dbReference type="Proteomes" id="UP001177021">
    <property type="component" value="Unassembled WGS sequence"/>
</dbReference>
<comment type="caution">
    <text evidence="1">The sequence shown here is derived from an EMBL/GenBank/DDBJ whole genome shotgun (WGS) entry which is preliminary data.</text>
</comment>
<keyword evidence="2" id="KW-1185">Reference proteome</keyword>
<reference evidence="1" key="1">
    <citation type="submission" date="2023-10" db="EMBL/GenBank/DDBJ databases">
        <authorList>
            <person name="Rodriguez Cubillos JULIANA M."/>
            <person name="De Vega J."/>
        </authorList>
    </citation>
    <scope>NUCLEOTIDE SEQUENCE</scope>
</reference>
<sequence>MNLETGILLYGPPGCGKTPTAKAVANQAGANFIHVKGPEVLNKYVGASEQEVRTIFSRVRACAPCITFFDEVDALTPNRDYESGQVINRVVAQFLVELDGGEQPKGVFVIGATNRKDAIDGSLIRPGRFGQELEVPLPSPYDRVKILKTLAKDRPIDSSVDLSVIGRMKECENFLCLLSLLFDIDCLFCLCSVLRPDTPESH</sequence>
<organism evidence="1 2">
    <name type="scientific">Trifolium pratense</name>
    <name type="common">Red clover</name>
    <dbReference type="NCBI Taxonomy" id="57577"/>
    <lineage>
        <taxon>Eukaryota</taxon>
        <taxon>Viridiplantae</taxon>
        <taxon>Streptophyta</taxon>
        <taxon>Embryophyta</taxon>
        <taxon>Tracheophyta</taxon>
        <taxon>Spermatophyta</taxon>
        <taxon>Magnoliopsida</taxon>
        <taxon>eudicotyledons</taxon>
        <taxon>Gunneridae</taxon>
        <taxon>Pentapetalae</taxon>
        <taxon>rosids</taxon>
        <taxon>fabids</taxon>
        <taxon>Fabales</taxon>
        <taxon>Fabaceae</taxon>
        <taxon>Papilionoideae</taxon>
        <taxon>50 kb inversion clade</taxon>
        <taxon>NPAAA clade</taxon>
        <taxon>Hologalegina</taxon>
        <taxon>IRL clade</taxon>
        <taxon>Trifolieae</taxon>
        <taxon>Trifolium</taxon>
    </lineage>
</organism>
<evidence type="ECO:0000313" key="2">
    <source>
        <dbReference type="Proteomes" id="UP001177021"/>
    </source>
</evidence>
<dbReference type="EMBL" id="CASHSV030000409">
    <property type="protein sequence ID" value="CAJ2663829.1"/>
    <property type="molecule type" value="Genomic_DNA"/>
</dbReference>
<accession>A0ACB0L361</accession>
<name>A0ACB0L361_TRIPR</name>
<proteinExistence type="predicted"/>
<protein>
    <submittedName>
        <fullName evidence="1">Uncharacterized protein</fullName>
    </submittedName>
</protein>
<gene>
    <name evidence="1" type="ORF">MILVUS5_LOCUS29174</name>
</gene>
<evidence type="ECO:0000313" key="1">
    <source>
        <dbReference type="EMBL" id="CAJ2663829.1"/>
    </source>
</evidence>